<dbReference type="SUPFAM" id="SSF48264">
    <property type="entry name" value="Cytochrome P450"/>
    <property type="match status" value="1"/>
</dbReference>
<sequence>MTAASHSAADFDPLDSRTLQCPYPWHRALRAQAPVHYVASRDMWFVSSRELVAEALANPAVYSSAFGSPQLPAPESIAAQVAEIQAQGWPVVSTLLTADPPQHHYYRRMVALAFTPRLVARLEPEIRRITRSVADGLVLGAPTDFVAGFANPLPLQVIAHVLNVPAERIDDFKRWSDQFTASVGAELDDEGRLEQARALLEFQRYFAGELDDRRERPRDDLLSGLVAAPSAESRDEPLGTAACLGIIHQLLVAGNETTTTLLSGIMHRLALAPEWWEWLRADPHSRAAAVVEEGLRFVTPVQSMFRITKAQSRLGGQTIPAGARVVLLFASANRDEQLFESSDEFDPTRSNAKLHLAFGYGIHVCLGAPLARLETRIAVEELARRISTVECAPGFSVEYEPSFILRGMRELSLILAAEAG</sequence>
<evidence type="ECO:0000313" key="9">
    <source>
        <dbReference type="EMBL" id="MBL1074612.1"/>
    </source>
</evidence>
<dbReference type="Proteomes" id="UP000602198">
    <property type="component" value="Unassembled WGS sequence"/>
</dbReference>
<keyword evidence="6 8" id="KW-0408">Iron</keyword>
<comment type="caution">
    <text evidence="9">The sequence shown here is derived from an EMBL/GenBank/DDBJ whole genome shotgun (WGS) entry which is preliminary data.</text>
</comment>
<dbReference type="Gene3D" id="1.10.630.10">
    <property type="entry name" value="Cytochrome P450"/>
    <property type="match status" value="1"/>
</dbReference>
<evidence type="ECO:0000256" key="8">
    <source>
        <dbReference type="RuleBase" id="RU000461"/>
    </source>
</evidence>
<evidence type="ECO:0000256" key="6">
    <source>
        <dbReference type="ARBA" id="ARBA00023004"/>
    </source>
</evidence>
<dbReference type="RefSeq" id="WP_201945631.1">
    <property type="nucleotide sequence ID" value="NZ_JAERRJ010000003.1"/>
</dbReference>
<evidence type="ECO:0000256" key="5">
    <source>
        <dbReference type="ARBA" id="ARBA00023002"/>
    </source>
</evidence>
<evidence type="ECO:0000256" key="3">
    <source>
        <dbReference type="ARBA" id="ARBA00022617"/>
    </source>
</evidence>
<protein>
    <submittedName>
        <fullName evidence="9">Cytochrome P450</fullName>
    </submittedName>
</protein>
<evidence type="ECO:0000256" key="1">
    <source>
        <dbReference type="ARBA" id="ARBA00001971"/>
    </source>
</evidence>
<dbReference type="InterPro" id="IPR001128">
    <property type="entry name" value="Cyt_P450"/>
</dbReference>
<accession>A0ABS1M1S1</accession>
<dbReference type="InterPro" id="IPR036396">
    <property type="entry name" value="Cyt_P450_sf"/>
</dbReference>
<evidence type="ECO:0000256" key="4">
    <source>
        <dbReference type="ARBA" id="ARBA00022723"/>
    </source>
</evidence>
<name>A0ABS1M1S1_9NOCA</name>
<reference evidence="9 10" key="1">
    <citation type="submission" date="2021-01" db="EMBL/GenBank/DDBJ databases">
        <title>WGS of actinomycetes isolated from Thailand.</title>
        <authorList>
            <person name="Thawai C."/>
        </authorList>
    </citation>
    <scope>NUCLEOTIDE SEQUENCE [LARGE SCALE GENOMIC DNA]</scope>
    <source>
        <strain evidence="9 10">LPG 2</strain>
    </source>
</reference>
<dbReference type="PANTHER" id="PTHR46696">
    <property type="entry name" value="P450, PUTATIVE (EUROFUNG)-RELATED"/>
    <property type="match status" value="1"/>
</dbReference>
<gene>
    <name evidence="9" type="ORF">JK358_09405</name>
</gene>
<dbReference type="Pfam" id="PF00067">
    <property type="entry name" value="p450"/>
    <property type="match status" value="1"/>
</dbReference>
<dbReference type="PANTHER" id="PTHR46696:SF4">
    <property type="entry name" value="BIOTIN BIOSYNTHESIS CYTOCHROME P450"/>
    <property type="match status" value="1"/>
</dbReference>
<keyword evidence="5 8" id="KW-0560">Oxidoreductase</keyword>
<dbReference type="InterPro" id="IPR017972">
    <property type="entry name" value="Cyt_P450_CS"/>
</dbReference>
<dbReference type="PROSITE" id="PS00086">
    <property type="entry name" value="CYTOCHROME_P450"/>
    <property type="match status" value="1"/>
</dbReference>
<dbReference type="EMBL" id="JAERRJ010000003">
    <property type="protein sequence ID" value="MBL1074612.1"/>
    <property type="molecule type" value="Genomic_DNA"/>
</dbReference>
<evidence type="ECO:0000256" key="2">
    <source>
        <dbReference type="ARBA" id="ARBA00010617"/>
    </source>
</evidence>
<comment type="cofactor">
    <cofactor evidence="1">
        <name>heme</name>
        <dbReference type="ChEBI" id="CHEBI:30413"/>
    </cofactor>
</comment>
<keyword evidence="7 8" id="KW-0503">Monooxygenase</keyword>
<evidence type="ECO:0000313" key="10">
    <source>
        <dbReference type="Proteomes" id="UP000602198"/>
    </source>
</evidence>
<organism evidence="9 10">
    <name type="scientific">Nocardia acididurans</name>
    <dbReference type="NCBI Taxonomy" id="2802282"/>
    <lineage>
        <taxon>Bacteria</taxon>
        <taxon>Bacillati</taxon>
        <taxon>Actinomycetota</taxon>
        <taxon>Actinomycetes</taxon>
        <taxon>Mycobacteriales</taxon>
        <taxon>Nocardiaceae</taxon>
        <taxon>Nocardia</taxon>
    </lineage>
</organism>
<evidence type="ECO:0000256" key="7">
    <source>
        <dbReference type="ARBA" id="ARBA00023033"/>
    </source>
</evidence>
<dbReference type="PRINTS" id="PR00385">
    <property type="entry name" value="P450"/>
</dbReference>
<keyword evidence="10" id="KW-1185">Reference proteome</keyword>
<dbReference type="InterPro" id="IPR002397">
    <property type="entry name" value="Cyt_P450_B"/>
</dbReference>
<keyword evidence="3 8" id="KW-0349">Heme</keyword>
<comment type="similarity">
    <text evidence="2 8">Belongs to the cytochrome P450 family.</text>
</comment>
<keyword evidence="4 8" id="KW-0479">Metal-binding</keyword>
<proteinExistence type="inferred from homology"/>
<dbReference type="PRINTS" id="PR00359">
    <property type="entry name" value="BP450"/>
</dbReference>